<organism evidence="3 4">
    <name type="scientific">Fusobacterium mortiferum</name>
    <dbReference type="NCBI Taxonomy" id="850"/>
    <lineage>
        <taxon>Bacteria</taxon>
        <taxon>Fusobacteriati</taxon>
        <taxon>Fusobacteriota</taxon>
        <taxon>Fusobacteriia</taxon>
        <taxon>Fusobacteriales</taxon>
        <taxon>Fusobacteriaceae</taxon>
        <taxon>Fusobacterium</taxon>
    </lineage>
</organism>
<dbReference type="Pfam" id="PF13477">
    <property type="entry name" value="Glyco_trans_4_2"/>
    <property type="match status" value="1"/>
</dbReference>
<feature type="domain" description="Glycosyltransferase subfamily 4-like N-terminal" evidence="2">
    <location>
        <begin position="2"/>
        <end position="144"/>
    </location>
</feature>
<evidence type="ECO:0000313" key="4">
    <source>
        <dbReference type="Proteomes" id="UP000284676"/>
    </source>
</evidence>
<keyword evidence="3" id="KW-0808">Transferase</keyword>
<dbReference type="Pfam" id="PF00534">
    <property type="entry name" value="Glycos_transf_1"/>
    <property type="match status" value="1"/>
</dbReference>
<protein>
    <submittedName>
        <fullName evidence="3">Glycosyltransferase family 1 protein</fullName>
    </submittedName>
</protein>
<accession>A0A414Q222</accession>
<feature type="domain" description="Glycosyl transferase family 1" evidence="1">
    <location>
        <begin position="185"/>
        <end position="347"/>
    </location>
</feature>
<dbReference type="AlphaFoldDB" id="A0A414Q222"/>
<dbReference type="Gene3D" id="3.40.50.2000">
    <property type="entry name" value="Glycogen Phosphorylase B"/>
    <property type="match status" value="2"/>
</dbReference>
<dbReference type="CDD" id="cd03808">
    <property type="entry name" value="GT4_CapM-like"/>
    <property type="match status" value="1"/>
</dbReference>
<dbReference type="Proteomes" id="UP000284676">
    <property type="component" value="Unassembled WGS sequence"/>
</dbReference>
<gene>
    <name evidence="3" type="ORF">DW663_00225</name>
</gene>
<dbReference type="RefSeq" id="WP_005884858.1">
    <property type="nucleotide sequence ID" value="NZ_CABMMQ010000001.1"/>
</dbReference>
<dbReference type="InterPro" id="IPR001296">
    <property type="entry name" value="Glyco_trans_1"/>
</dbReference>
<dbReference type="PANTHER" id="PTHR12526">
    <property type="entry name" value="GLYCOSYLTRANSFERASE"/>
    <property type="match status" value="1"/>
</dbReference>
<evidence type="ECO:0000259" key="2">
    <source>
        <dbReference type="Pfam" id="PF13477"/>
    </source>
</evidence>
<name>A0A414Q222_FUSMR</name>
<dbReference type="EMBL" id="QRHL01000001">
    <property type="protein sequence ID" value="RHF74851.1"/>
    <property type="molecule type" value="Genomic_DNA"/>
</dbReference>
<dbReference type="SUPFAM" id="SSF53756">
    <property type="entry name" value="UDP-Glycosyltransferase/glycogen phosphorylase"/>
    <property type="match status" value="1"/>
</dbReference>
<dbReference type="GeneID" id="62763504"/>
<dbReference type="GO" id="GO:0016757">
    <property type="term" value="F:glycosyltransferase activity"/>
    <property type="evidence" value="ECO:0007669"/>
    <property type="project" value="InterPro"/>
</dbReference>
<reference evidence="3 4" key="1">
    <citation type="submission" date="2018-08" db="EMBL/GenBank/DDBJ databases">
        <title>A genome reference for cultivated species of the human gut microbiota.</title>
        <authorList>
            <person name="Zou Y."/>
            <person name="Xue W."/>
            <person name="Luo G."/>
        </authorList>
    </citation>
    <scope>NUCLEOTIDE SEQUENCE [LARGE SCALE GENOMIC DNA]</scope>
    <source>
        <strain evidence="3 4">AM25-1</strain>
    </source>
</reference>
<dbReference type="InterPro" id="IPR028098">
    <property type="entry name" value="Glyco_trans_4-like_N"/>
</dbReference>
<evidence type="ECO:0000259" key="1">
    <source>
        <dbReference type="Pfam" id="PF00534"/>
    </source>
</evidence>
<proteinExistence type="predicted"/>
<evidence type="ECO:0000313" key="3">
    <source>
        <dbReference type="EMBL" id="RHF74851.1"/>
    </source>
</evidence>
<comment type="caution">
    <text evidence="3">The sequence shown here is derived from an EMBL/GenBank/DDBJ whole genome shotgun (WGS) entry which is preliminary data.</text>
</comment>
<sequence length="370" mass="41976">MKIMFVANYMWDIYIFRAGVLRALVEDGHEVIAVAPDDGRIDMEKAIPGLRAISINLNKRGINPIEDLKLVKELHSLYKKENPDLIFHYTIKPNIYGTIAAKLAGKKSIAILTGLGYSFIQKSLVSKIAVGLYKFSLRFSKEIWVLNEDDKNTLISKGIGDREKIFILPGEGTDCERFKPLPMERKDEKTIFLMIARAFIDKGFKEYEESARRLRRKYGERVEFWYLGALGENAVSGITKEYMDNLVKEGVLNYLGITDKPELVIKECDAIVLPSYREGISKTLLEGGAMGKPIIASNVTGCKEIVDDGKSGYLAEVKNIDDLVEKMEKFIKLSIDEKREMGKAGREKILKEFDEKIIIEIYRKKISATI</sequence>